<name>A0A9J6RIW5_9GAMM</name>
<feature type="transmembrane region" description="Helical" evidence="9">
    <location>
        <begin position="240"/>
        <end position="260"/>
    </location>
</feature>
<dbReference type="PANTHER" id="PTHR42751:SF3">
    <property type="entry name" value="SODIUM_GLUTAMATE SYMPORTER"/>
    <property type="match status" value="1"/>
</dbReference>
<dbReference type="Proteomes" id="UP001069090">
    <property type="component" value="Unassembled WGS sequence"/>
</dbReference>
<feature type="transmembrane region" description="Helical" evidence="9">
    <location>
        <begin position="31"/>
        <end position="47"/>
    </location>
</feature>
<sequence length="389" mass="42364">MDASSITFSFFLIFTGAAILATLALYSRQPLLIAYIALGAIIGPYGLNFVNDLALLSDISHVGIIFLLFLLGLDMQPQALVSTMKKATPIAIISSLAFMGIGYVVSIAFGFSQAESIIIGAAMMFSSTIIGIKLLPTTILHHRHMGEMMISLLLLQDVIAIFVLLVLLSGDVGQFDITMMLKTIAALPVFIALSMLFVKYGLLKLIQKFDRFHEYIFLLALGWCLGLAEAAHQVGLSAEIGAFIAGISLATSPISQYIAVNLKPLRDFFLILFFFSLGARFDLALLADIIIPAVVLAALMLTLKPVIFQFLLRNASEKKVLAWDIGFRLGSISEFSLLIAFVAFDAALLGKNASHLIQATAIITFLISSYIVIFNYPTPIALNDKLRRD</sequence>
<organism evidence="11 12">
    <name type="scientific">Dasania phycosphaerae</name>
    <dbReference type="NCBI Taxonomy" id="2950436"/>
    <lineage>
        <taxon>Bacteria</taxon>
        <taxon>Pseudomonadati</taxon>
        <taxon>Pseudomonadota</taxon>
        <taxon>Gammaproteobacteria</taxon>
        <taxon>Cellvibrionales</taxon>
        <taxon>Spongiibacteraceae</taxon>
        <taxon>Dasania</taxon>
    </lineage>
</organism>
<dbReference type="Pfam" id="PF00999">
    <property type="entry name" value="Na_H_Exchanger"/>
    <property type="match status" value="1"/>
</dbReference>
<evidence type="ECO:0000256" key="5">
    <source>
        <dbReference type="ARBA" id="ARBA00022692"/>
    </source>
</evidence>
<keyword evidence="8 9" id="KW-0472">Membrane</keyword>
<evidence type="ECO:0000256" key="9">
    <source>
        <dbReference type="SAM" id="Phobius"/>
    </source>
</evidence>
<reference evidence="11 12" key="1">
    <citation type="submission" date="2022-12" db="EMBL/GenBank/DDBJ databases">
        <title>Dasania phycosphaerae sp. nov., isolated from particulate material of the south coast of Korea.</title>
        <authorList>
            <person name="Jiang Y."/>
        </authorList>
    </citation>
    <scope>NUCLEOTIDE SEQUENCE [LARGE SCALE GENOMIC DNA]</scope>
    <source>
        <strain evidence="11 12">GY-19</strain>
    </source>
</reference>
<proteinExistence type="inferred from homology"/>
<evidence type="ECO:0000256" key="4">
    <source>
        <dbReference type="ARBA" id="ARBA00022449"/>
    </source>
</evidence>
<comment type="similarity">
    <text evidence="2">Belongs to the monovalent cation:proton antiporter 2 (CPA2) transporter (TC 2.A.37) family.</text>
</comment>
<dbReference type="InterPro" id="IPR006153">
    <property type="entry name" value="Cation/H_exchanger_TM"/>
</dbReference>
<feature type="transmembrane region" description="Helical" evidence="9">
    <location>
        <begin position="267"/>
        <end position="283"/>
    </location>
</feature>
<dbReference type="GO" id="GO:0016020">
    <property type="term" value="C:membrane"/>
    <property type="evidence" value="ECO:0007669"/>
    <property type="project" value="UniProtKB-SubCell"/>
</dbReference>
<dbReference type="GO" id="GO:1902600">
    <property type="term" value="P:proton transmembrane transport"/>
    <property type="evidence" value="ECO:0007669"/>
    <property type="project" value="InterPro"/>
</dbReference>
<dbReference type="GO" id="GO:0015297">
    <property type="term" value="F:antiporter activity"/>
    <property type="evidence" value="ECO:0007669"/>
    <property type="project" value="UniProtKB-KW"/>
</dbReference>
<dbReference type="PANTHER" id="PTHR42751">
    <property type="entry name" value="SODIUM/HYDROGEN EXCHANGER FAMILY/TRKA DOMAIN PROTEIN"/>
    <property type="match status" value="1"/>
</dbReference>
<feature type="transmembrane region" description="Helical" evidence="9">
    <location>
        <begin position="53"/>
        <end position="75"/>
    </location>
</feature>
<feature type="transmembrane region" description="Helical" evidence="9">
    <location>
        <begin position="356"/>
        <end position="378"/>
    </location>
</feature>
<dbReference type="RefSeq" id="WP_258330347.1">
    <property type="nucleotide sequence ID" value="NZ_JAPTGG010000002.1"/>
</dbReference>
<dbReference type="InterPro" id="IPR038770">
    <property type="entry name" value="Na+/solute_symporter_sf"/>
</dbReference>
<dbReference type="Gene3D" id="1.20.1530.20">
    <property type="match status" value="1"/>
</dbReference>
<feature type="domain" description="Cation/H+ exchanger transmembrane" evidence="10">
    <location>
        <begin position="19"/>
        <end position="369"/>
    </location>
</feature>
<evidence type="ECO:0000313" key="12">
    <source>
        <dbReference type="Proteomes" id="UP001069090"/>
    </source>
</evidence>
<feature type="transmembrane region" description="Helical" evidence="9">
    <location>
        <begin position="117"/>
        <end position="136"/>
    </location>
</feature>
<evidence type="ECO:0000256" key="6">
    <source>
        <dbReference type="ARBA" id="ARBA00022989"/>
    </source>
</evidence>
<keyword evidence="3" id="KW-0813">Transport</keyword>
<protein>
    <submittedName>
        <fullName evidence="11">Cation:proton antiporter</fullName>
    </submittedName>
</protein>
<evidence type="ECO:0000256" key="3">
    <source>
        <dbReference type="ARBA" id="ARBA00022448"/>
    </source>
</evidence>
<evidence type="ECO:0000259" key="10">
    <source>
        <dbReference type="Pfam" id="PF00999"/>
    </source>
</evidence>
<evidence type="ECO:0000313" key="11">
    <source>
        <dbReference type="EMBL" id="MCZ0864192.1"/>
    </source>
</evidence>
<comment type="caution">
    <text evidence="11">The sequence shown here is derived from an EMBL/GenBank/DDBJ whole genome shotgun (WGS) entry which is preliminary data.</text>
</comment>
<feature type="transmembrane region" description="Helical" evidence="9">
    <location>
        <begin position="6"/>
        <end position="26"/>
    </location>
</feature>
<feature type="transmembrane region" description="Helical" evidence="9">
    <location>
        <begin position="215"/>
        <end position="234"/>
    </location>
</feature>
<evidence type="ECO:0000256" key="8">
    <source>
        <dbReference type="ARBA" id="ARBA00023136"/>
    </source>
</evidence>
<dbReference type="EMBL" id="JAPTGG010000002">
    <property type="protein sequence ID" value="MCZ0864192.1"/>
    <property type="molecule type" value="Genomic_DNA"/>
</dbReference>
<keyword evidence="7" id="KW-0406">Ion transport</keyword>
<accession>A0A9J6RIW5</accession>
<dbReference type="AlphaFoldDB" id="A0A9J6RIW5"/>
<evidence type="ECO:0000256" key="1">
    <source>
        <dbReference type="ARBA" id="ARBA00004141"/>
    </source>
</evidence>
<keyword evidence="12" id="KW-1185">Reference proteome</keyword>
<feature type="transmembrane region" description="Helical" evidence="9">
    <location>
        <begin position="180"/>
        <end position="203"/>
    </location>
</feature>
<comment type="subcellular location">
    <subcellularLocation>
        <location evidence="1">Membrane</location>
        <topology evidence="1">Multi-pass membrane protein</topology>
    </subcellularLocation>
</comment>
<feature type="transmembrane region" description="Helical" evidence="9">
    <location>
        <begin position="87"/>
        <end position="111"/>
    </location>
</feature>
<evidence type="ECO:0000256" key="7">
    <source>
        <dbReference type="ARBA" id="ARBA00023065"/>
    </source>
</evidence>
<keyword evidence="6 9" id="KW-1133">Transmembrane helix</keyword>
<gene>
    <name evidence="11" type="ORF">O0V09_03210</name>
</gene>
<evidence type="ECO:0000256" key="2">
    <source>
        <dbReference type="ARBA" id="ARBA00005551"/>
    </source>
</evidence>
<feature type="transmembrane region" description="Helical" evidence="9">
    <location>
        <begin position="148"/>
        <end position="168"/>
    </location>
</feature>
<feature type="transmembrane region" description="Helical" evidence="9">
    <location>
        <begin position="289"/>
        <end position="312"/>
    </location>
</feature>
<keyword evidence="4" id="KW-0050">Antiport</keyword>
<keyword evidence="5 9" id="KW-0812">Transmembrane</keyword>
<feature type="transmembrane region" description="Helical" evidence="9">
    <location>
        <begin position="332"/>
        <end position="350"/>
    </location>
</feature>